<proteinExistence type="predicted"/>
<dbReference type="Pfam" id="PF00400">
    <property type="entry name" value="WD40"/>
    <property type="match status" value="2"/>
</dbReference>
<gene>
    <name evidence="5" type="ORF">QG37_05297</name>
</gene>
<dbReference type="InterPro" id="IPR036322">
    <property type="entry name" value="WD40_repeat_dom_sf"/>
</dbReference>
<dbReference type="SMART" id="SM00320">
    <property type="entry name" value="WD40"/>
    <property type="match status" value="6"/>
</dbReference>
<evidence type="ECO:0000313" key="6">
    <source>
        <dbReference type="Proteomes" id="UP000037122"/>
    </source>
</evidence>
<keyword evidence="3" id="KW-0156">Chromatin regulator</keyword>
<organism evidence="5 6">
    <name type="scientific">Candidozyma auris</name>
    <name type="common">Yeast</name>
    <name type="synonym">Candida auris</name>
    <dbReference type="NCBI Taxonomy" id="498019"/>
    <lineage>
        <taxon>Eukaryota</taxon>
        <taxon>Fungi</taxon>
        <taxon>Dikarya</taxon>
        <taxon>Ascomycota</taxon>
        <taxon>Saccharomycotina</taxon>
        <taxon>Pichiomycetes</taxon>
        <taxon>Metschnikowiaceae</taxon>
        <taxon>Candidozyma</taxon>
    </lineage>
</organism>
<evidence type="ECO:0000256" key="3">
    <source>
        <dbReference type="ARBA" id="ARBA00022853"/>
    </source>
</evidence>
<keyword evidence="1" id="KW-0853">WD repeat</keyword>
<feature type="domain" description="Histone-binding protein RBBP4-like N-terminal" evidence="4">
    <location>
        <begin position="24"/>
        <end position="92"/>
    </location>
</feature>
<comment type="caution">
    <text evidence="5">The sequence shown here is derived from an EMBL/GenBank/DDBJ whole genome shotgun (WGS) entry which is preliminary data.</text>
</comment>
<dbReference type="Gene3D" id="2.130.10.10">
    <property type="entry name" value="YVTN repeat-like/Quinoprotein amine dehydrogenase"/>
    <property type="match status" value="1"/>
</dbReference>
<dbReference type="VEuPathDB" id="FungiDB:CJJ07_001320"/>
<dbReference type="PANTHER" id="PTHR22850">
    <property type="entry name" value="WD40 REPEAT FAMILY"/>
    <property type="match status" value="1"/>
</dbReference>
<dbReference type="InterPro" id="IPR050459">
    <property type="entry name" value="WD_repeat_RBAP46/RBAP48/MSI1"/>
</dbReference>
<sequence>MHADEHVNPDVEEHSAIDQASQHRYRVWKKNSPYLYDYVSTNSLLWPSLTVQFFPDLETASSENPKDIQLQLVYQRLLLGTFTLGQGTDVISFWRLPYYRDLNKSVNMDLLNYNSEKQEFELPAVSKNKIRSLQSINHLGDVNKLRYMPQNPDVIASSNNMGNMVVYNRTKHSSIKTLGTENEINEPQLRLINKNRTYSGDIFAFDWNRQREGVIVSGNMDGVINLFDIKSDYKNQDDTSIGARRHYDTSVGINDIEWIPNHDSIFLSADDAGNLKLFDIRLESPDAVAVHNSNVACNSISVNQNSYSIASGHSDGSIGIFDVRTLSENSSVCSFQPHSEAITQVRWHPKFASVLGSSSSDKLVKIHDLGCFERCNGLRFSHEGHMLGVNDFDWSLHEDWMVASVADDNSLHIWTPAQQALRCTV</sequence>
<dbReference type="VEuPathDB" id="FungiDB:CJJ09_000967"/>
<dbReference type="Pfam" id="PF12265">
    <property type="entry name" value="CAF1C_H4-bd"/>
    <property type="match status" value="1"/>
</dbReference>
<dbReference type="EMBL" id="LGST01000037">
    <property type="protein sequence ID" value="KND98060.1"/>
    <property type="molecule type" value="Genomic_DNA"/>
</dbReference>
<dbReference type="VEuPathDB" id="FungiDB:CJI97_003211"/>
<evidence type="ECO:0000259" key="4">
    <source>
        <dbReference type="Pfam" id="PF12265"/>
    </source>
</evidence>
<protein>
    <recommendedName>
        <fullName evidence="4">Histone-binding protein RBBP4-like N-terminal domain-containing protein</fullName>
    </recommendedName>
</protein>
<evidence type="ECO:0000313" key="5">
    <source>
        <dbReference type="EMBL" id="KND98060.1"/>
    </source>
</evidence>
<dbReference type="SUPFAM" id="SSF50978">
    <property type="entry name" value="WD40 repeat-like"/>
    <property type="match status" value="1"/>
</dbReference>
<dbReference type="VEuPathDB" id="FungiDB:QG37_05297"/>
<dbReference type="InterPro" id="IPR015943">
    <property type="entry name" value="WD40/YVTN_repeat-like_dom_sf"/>
</dbReference>
<dbReference type="InterPro" id="IPR022052">
    <property type="entry name" value="Histone-bd_RBBP4-like_N"/>
</dbReference>
<evidence type="ECO:0000256" key="1">
    <source>
        <dbReference type="ARBA" id="ARBA00022574"/>
    </source>
</evidence>
<dbReference type="InterPro" id="IPR001680">
    <property type="entry name" value="WD40_rpt"/>
</dbReference>
<accession>A0A0L0NWN2</accession>
<name>A0A0L0NWN2_CANAR</name>
<dbReference type="Proteomes" id="UP000037122">
    <property type="component" value="Unassembled WGS sequence"/>
</dbReference>
<dbReference type="VEuPathDB" id="FungiDB:CJI96_0001673"/>
<keyword evidence="2" id="KW-0677">Repeat</keyword>
<dbReference type="GO" id="GO:0006325">
    <property type="term" value="P:chromatin organization"/>
    <property type="evidence" value="ECO:0007669"/>
    <property type="project" value="UniProtKB-KW"/>
</dbReference>
<dbReference type="VEuPathDB" id="FungiDB:B9J08_003139"/>
<reference evidence="6" key="1">
    <citation type="journal article" date="2015" name="BMC Genomics">
        <title>Draft genome of a commonly misdiagnosed multidrug resistant pathogen Candida auris.</title>
        <authorList>
            <person name="Chatterjee S."/>
            <person name="Alampalli S.V."/>
            <person name="Nageshan R.K."/>
            <person name="Chettiar S.T."/>
            <person name="Joshi S."/>
            <person name="Tatu U.S."/>
        </authorList>
    </citation>
    <scope>NUCLEOTIDE SEQUENCE [LARGE SCALE GENOMIC DNA]</scope>
    <source>
        <strain evidence="6">6684</strain>
    </source>
</reference>
<dbReference type="AlphaFoldDB" id="A0A0L0NWN2"/>
<evidence type="ECO:0000256" key="2">
    <source>
        <dbReference type="ARBA" id="ARBA00022737"/>
    </source>
</evidence>